<dbReference type="Proteomes" id="UP000185062">
    <property type="component" value="Unassembled WGS sequence"/>
</dbReference>
<keyword evidence="1" id="KW-1133">Transmembrane helix</keyword>
<reference evidence="3 4" key="1">
    <citation type="submission" date="2016-12" db="EMBL/GenBank/DDBJ databases">
        <authorList>
            <person name="Song W.-J."/>
            <person name="Kurnit D.M."/>
        </authorList>
    </citation>
    <scope>NUCLEOTIDE SEQUENCE [LARGE SCALE GENOMIC DNA]</scope>
    <source>
        <strain evidence="3 4">ATCC 49181</strain>
    </source>
</reference>
<accession>A0A1N6I838</accession>
<keyword evidence="1" id="KW-0472">Membrane</keyword>
<feature type="domain" description="FecR protein" evidence="2">
    <location>
        <begin position="50"/>
        <end position="140"/>
    </location>
</feature>
<dbReference type="Pfam" id="PF04773">
    <property type="entry name" value="FecR"/>
    <property type="match status" value="1"/>
</dbReference>
<name>A0A1N6I838_9PROT</name>
<evidence type="ECO:0000313" key="3">
    <source>
        <dbReference type="EMBL" id="SIO28182.1"/>
    </source>
</evidence>
<evidence type="ECO:0000313" key="4">
    <source>
        <dbReference type="Proteomes" id="UP000185062"/>
    </source>
</evidence>
<dbReference type="Gene3D" id="2.60.120.1440">
    <property type="match status" value="1"/>
</dbReference>
<sequence length="182" mass="20230">MPITKPPISSPHTFVFSWRRFLLHCTIIGTGMFLGLLAWYIANPQSTRLYETAADERLNIMAAPHIHIALDANSSVGITNRQPPQIEVLRGNVYFEIKGDMADKPEIKVGKAFIRNVGSRFSIQMHKDGNNEVAVAAGQAEIHVASGRHLISARERADFDGFNVHNHQLITGSDIAPWRVAH</sequence>
<dbReference type="InterPro" id="IPR006860">
    <property type="entry name" value="FecR"/>
</dbReference>
<protein>
    <submittedName>
        <fullName evidence="3">FecR family protein</fullName>
    </submittedName>
</protein>
<dbReference type="RefSeq" id="WP_028462169.1">
    <property type="nucleotide sequence ID" value="NZ_FSRO01000001.1"/>
</dbReference>
<gene>
    <name evidence="3" type="ORF">SAMN02743940_1617</name>
</gene>
<organism evidence="3 4">
    <name type="scientific">Nitrosomonas cryotolerans ATCC 49181</name>
    <dbReference type="NCBI Taxonomy" id="1131553"/>
    <lineage>
        <taxon>Bacteria</taxon>
        <taxon>Pseudomonadati</taxon>
        <taxon>Pseudomonadota</taxon>
        <taxon>Betaproteobacteria</taxon>
        <taxon>Nitrosomonadales</taxon>
        <taxon>Nitrosomonadaceae</taxon>
        <taxon>Nitrosomonas</taxon>
    </lineage>
</organism>
<keyword evidence="1" id="KW-0812">Transmembrane</keyword>
<dbReference type="eggNOG" id="COG3712">
    <property type="taxonomic scope" value="Bacteria"/>
</dbReference>
<evidence type="ECO:0000259" key="2">
    <source>
        <dbReference type="Pfam" id="PF04773"/>
    </source>
</evidence>
<keyword evidence="4" id="KW-1185">Reference proteome</keyword>
<feature type="transmembrane region" description="Helical" evidence="1">
    <location>
        <begin position="21"/>
        <end position="42"/>
    </location>
</feature>
<dbReference type="STRING" id="44575.SAMN05216419_104019"/>
<dbReference type="EMBL" id="FSRO01000001">
    <property type="protein sequence ID" value="SIO28182.1"/>
    <property type="molecule type" value="Genomic_DNA"/>
</dbReference>
<evidence type="ECO:0000256" key="1">
    <source>
        <dbReference type="SAM" id="Phobius"/>
    </source>
</evidence>
<proteinExistence type="predicted"/>
<dbReference type="AlphaFoldDB" id="A0A1N6I838"/>